<keyword evidence="4" id="KW-0808">Transferase</keyword>
<evidence type="ECO:0000256" key="2">
    <source>
        <dbReference type="ARBA" id="ARBA00005992"/>
    </source>
</evidence>
<dbReference type="InterPro" id="IPR005490">
    <property type="entry name" value="LD_TPept_cat_dom"/>
</dbReference>
<dbReference type="PROSITE" id="PS51782">
    <property type="entry name" value="LYSM"/>
    <property type="match status" value="1"/>
</dbReference>
<keyword evidence="3" id="KW-0328">Glycosyltransferase</keyword>
<gene>
    <name evidence="13" type="ORF">KI810_09065</name>
</gene>
<dbReference type="PANTHER" id="PTHR30582">
    <property type="entry name" value="L,D-TRANSPEPTIDASE"/>
    <property type="match status" value="1"/>
</dbReference>
<evidence type="ECO:0000313" key="13">
    <source>
        <dbReference type="EMBL" id="MBT0653204.1"/>
    </source>
</evidence>
<dbReference type="InterPro" id="IPR036779">
    <property type="entry name" value="LysM_dom_sf"/>
</dbReference>
<feature type="signal peptide" evidence="10">
    <location>
        <begin position="1"/>
        <end position="24"/>
    </location>
</feature>
<evidence type="ECO:0000256" key="3">
    <source>
        <dbReference type="ARBA" id="ARBA00022676"/>
    </source>
</evidence>
<feature type="active site" description="Nucleophile" evidence="9">
    <location>
        <position position="202"/>
    </location>
</feature>
<comment type="caution">
    <text evidence="13">The sequence shown here is derived from an EMBL/GenBank/DDBJ whole genome shotgun (WGS) entry which is preliminary data.</text>
</comment>
<reference evidence="13 14" key="1">
    <citation type="submission" date="2021-05" db="EMBL/GenBank/DDBJ databases">
        <title>The draft genome of Geobacter luticola JCM 17780.</title>
        <authorList>
            <person name="Xu Z."/>
            <person name="Masuda Y."/>
            <person name="Itoh H."/>
            <person name="Senoo K."/>
        </authorList>
    </citation>
    <scope>NUCLEOTIDE SEQUENCE [LARGE SCALE GENOMIC DNA]</scope>
    <source>
        <strain evidence="13 14">JCM 17780</strain>
    </source>
</reference>
<evidence type="ECO:0000313" key="14">
    <source>
        <dbReference type="Proteomes" id="UP000756860"/>
    </source>
</evidence>
<keyword evidence="7 9" id="KW-0573">Peptidoglycan synthesis</keyword>
<feature type="active site" description="Proton donor/acceptor" evidence="9">
    <location>
        <position position="186"/>
    </location>
</feature>
<evidence type="ECO:0000256" key="5">
    <source>
        <dbReference type="ARBA" id="ARBA00022801"/>
    </source>
</evidence>
<dbReference type="RefSeq" id="WP_214175211.1">
    <property type="nucleotide sequence ID" value="NZ_JAHCVK010000003.1"/>
</dbReference>
<keyword evidence="5" id="KW-0378">Hydrolase</keyword>
<evidence type="ECO:0000256" key="10">
    <source>
        <dbReference type="SAM" id="SignalP"/>
    </source>
</evidence>
<dbReference type="InterPro" id="IPR038063">
    <property type="entry name" value="Transpep_catalytic_dom"/>
</dbReference>
<feature type="domain" description="LysM" evidence="11">
    <location>
        <begin position="36"/>
        <end position="80"/>
    </location>
</feature>
<dbReference type="SUPFAM" id="SSF54106">
    <property type="entry name" value="LysM domain"/>
    <property type="match status" value="1"/>
</dbReference>
<dbReference type="InterPro" id="IPR050979">
    <property type="entry name" value="LD-transpeptidase"/>
</dbReference>
<keyword evidence="6 9" id="KW-0133">Cell shape</keyword>
<evidence type="ECO:0000256" key="9">
    <source>
        <dbReference type="PROSITE-ProRule" id="PRU01373"/>
    </source>
</evidence>
<evidence type="ECO:0000256" key="4">
    <source>
        <dbReference type="ARBA" id="ARBA00022679"/>
    </source>
</evidence>
<keyword evidence="8 9" id="KW-0961">Cell wall biogenesis/degradation</keyword>
<dbReference type="CDD" id="cd00118">
    <property type="entry name" value="LysM"/>
    <property type="match status" value="1"/>
</dbReference>
<dbReference type="Pfam" id="PF03734">
    <property type="entry name" value="YkuD"/>
    <property type="match status" value="1"/>
</dbReference>
<dbReference type="CDD" id="cd16913">
    <property type="entry name" value="YkuD_like"/>
    <property type="match status" value="1"/>
</dbReference>
<dbReference type="Proteomes" id="UP000756860">
    <property type="component" value="Unassembled WGS sequence"/>
</dbReference>
<dbReference type="PROSITE" id="PS52029">
    <property type="entry name" value="LD_TPASE"/>
    <property type="match status" value="1"/>
</dbReference>
<keyword evidence="10" id="KW-0732">Signal</keyword>
<comment type="pathway">
    <text evidence="1 9">Cell wall biogenesis; peptidoglycan biosynthesis.</text>
</comment>
<accession>A0ABS5SFB4</accession>
<keyword evidence="14" id="KW-1185">Reference proteome</keyword>
<evidence type="ECO:0000256" key="8">
    <source>
        <dbReference type="ARBA" id="ARBA00023316"/>
    </source>
</evidence>
<proteinExistence type="inferred from homology"/>
<evidence type="ECO:0000259" key="12">
    <source>
        <dbReference type="PROSITE" id="PS52029"/>
    </source>
</evidence>
<evidence type="ECO:0000259" key="11">
    <source>
        <dbReference type="PROSITE" id="PS51782"/>
    </source>
</evidence>
<evidence type="ECO:0000256" key="1">
    <source>
        <dbReference type="ARBA" id="ARBA00004752"/>
    </source>
</evidence>
<evidence type="ECO:0000256" key="7">
    <source>
        <dbReference type="ARBA" id="ARBA00022984"/>
    </source>
</evidence>
<dbReference type="InterPro" id="IPR018392">
    <property type="entry name" value="LysM"/>
</dbReference>
<feature type="domain" description="L,D-TPase catalytic" evidence="12">
    <location>
        <begin position="93"/>
        <end position="226"/>
    </location>
</feature>
<dbReference type="Gene3D" id="3.10.350.10">
    <property type="entry name" value="LysM domain"/>
    <property type="match status" value="1"/>
</dbReference>
<comment type="similarity">
    <text evidence="2">Belongs to the YkuD family.</text>
</comment>
<sequence>MRAFISLMLLTLLLLAFHSPASGAAYPRQALIGLPSRHAVEPNESLMEIARRYDVGYNEIIAANPGLDPFIPPTGTSVTLPTSWLLPAAANGEGIVINLSELRLYLLFTTAGTGLVATFPIGIGSEGHETPTGTFNIREKIVNPPWHVPPSIRKERPELPPVIPSGPDNPLGSHALRLSADGILIHGTNRPWGTGREVSHGCIRLYPEDIPRLFRLVRVGTPVTIVREPVKIGEREGRVYLEVHDEGGEVIDYLEKATGILGRLNLVGRVNINLLGEALRMRTGIPVDITR</sequence>
<organism evidence="13 14">
    <name type="scientific">Geomobilimonas luticola</name>
    <dbReference type="NCBI Taxonomy" id="1114878"/>
    <lineage>
        <taxon>Bacteria</taxon>
        <taxon>Pseudomonadati</taxon>
        <taxon>Thermodesulfobacteriota</taxon>
        <taxon>Desulfuromonadia</taxon>
        <taxon>Geobacterales</taxon>
        <taxon>Geobacteraceae</taxon>
        <taxon>Geomobilimonas</taxon>
    </lineage>
</organism>
<dbReference type="SUPFAM" id="SSF141523">
    <property type="entry name" value="L,D-transpeptidase catalytic domain-like"/>
    <property type="match status" value="1"/>
</dbReference>
<dbReference type="PANTHER" id="PTHR30582:SF24">
    <property type="entry name" value="L,D-TRANSPEPTIDASE ERFK_SRFK-RELATED"/>
    <property type="match status" value="1"/>
</dbReference>
<feature type="chain" id="PRO_5045639317" evidence="10">
    <location>
        <begin position="25"/>
        <end position="291"/>
    </location>
</feature>
<dbReference type="SMART" id="SM00257">
    <property type="entry name" value="LysM"/>
    <property type="match status" value="1"/>
</dbReference>
<dbReference type="Pfam" id="PF01476">
    <property type="entry name" value="LysM"/>
    <property type="match status" value="1"/>
</dbReference>
<evidence type="ECO:0000256" key="6">
    <source>
        <dbReference type="ARBA" id="ARBA00022960"/>
    </source>
</evidence>
<name>A0ABS5SFB4_9BACT</name>
<dbReference type="Gene3D" id="2.40.440.10">
    <property type="entry name" value="L,D-transpeptidase catalytic domain-like"/>
    <property type="match status" value="1"/>
</dbReference>
<dbReference type="EMBL" id="JAHCVK010000003">
    <property type="protein sequence ID" value="MBT0653204.1"/>
    <property type="molecule type" value="Genomic_DNA"/>
</dbReference>
<protein>
    <submittedName>
        <fullName evidence="13">L,D-transpeptidase family protein</fullName>
    </submittedName>
</protein>